<feature type="domain" description="Heterokaryon incompatibility" evidence="2">
    <location>
        <begin position="84"/>
        <end position="245"/>
    </location>
</feature>
<dbReference type="InterPro" id="IPR052895">
    <property type="entry name" value="HetReg/Transcr_Mod"/>
</dbReference>
<dbReference type="EMBL" id="KB705358">
    <property type="protein sequence ID" value="EMR72885.1"/>
    <property type="molecule type" value="Genomic_DNA"/>
</dbReference>
<dbReference type="PANTHER" id="PTHR24148">
    <property type="entry name" value="ANKYRIN REPEAT DOMAIN-CONTAINING PROTEIN 39 HOMOLOG-RELATED"/>
    <property type="match status" value="1"/>
</dbReference>
<keyword evidence="4" id="KW-1185">Reference proteome</keyword>
<dbReference type="AlphaFoldDB" id="M7U1R8"/>
<organism evidence="3 4">
    <name type="scientific">Eutypa lata (strain UCR-EL1)</name>
    <name type="common">Grapevine dieback disease fungus</name>
    <name type="synonym">Eutypa armeniacae</name>
    <dbReference type="NCBI Taxonomy" id="1287681"/>
    <lineage>
        <taxon>Eukaryota</taxon>
        <taxon>Fungi</taxon>
        <taxon>Dikarya</taxon>
        <taxon>Ascomycota</taxon>
        <taxon>Pezizomycotina</taxon>
        <taxon>Sordariomycetes</taxon>
        <taxon>Xylariomycetidae</taxon>
        <taxon>Xylariales</taxon>
        <taxon>Diatrypaceae</taxon>
        <taxon>Eutypa</taxon>
    </lineage>
</organism>
<feature type="compositionally biased region" description="Acidic residues" evidence="1">
    <location>
        <begin position="476"/>
        <end position="486"/>
    </location>
</feature>
<dbReference type="Pfam" id="PF26639">
    <property type="entry name" value="Het-6_barrel"/>
    <property type="match status" value="1"/>
</dbReference>
<dbReference type="PANTHER" id="PTHR24148:SF64">
    <property type="entry name" value="HETEROKARYON INCOMPATIBILITY DOMAIN-CONTAINING PROTEIN"/>
    <property type="match status" value="1"/>
</dbReference>
<gene>
    <name evidence="3" type="ORF">UCREL1_57</name>
</gene>
<proteinExistence type="predicted"/>
<dbReference type="eggNOG" id="ENOG502SKG7">
    <property type="taxonomic scope" value="Eukaryota"/>
</dbReference>
<dbReference type="Proteomes" id="UP000012174">
    <property type="component" value="Unassembled WGS sequence"/>
</dbReference>
<dbReference type="OMA" id="EIGCELW"/>
<feature type="region of interest" description="Disordered" evidence="1">
    <location>
        <begin position="476"/>
        <end position="508"/>
    </location>
</feature>
<dbReference type="HOGENOM" id="CLU_004184_7_4_1"/>
<evidence type="ECO:0000256" key="1">
    <source>
        <dbReference type="SAM" id="MobiDB-lite"/>
    </source>
</evidence>
<evidence type="ECO:0000259" key="2">
    <source>
        <dbReference type="Pfam" id="PF06985"/>
    </source>
</evidence>
<feature type="region of interest" description="Disordered" evidence="1">
    <location>
        <begin position="426"/>
        <end position="448"/>
    </location>
</feature>
<evidence type="ECO:0000313" key="3">
    <source>
        <dbReference type="EMBL" id="EMR72885.1"/>
    </source>
</evidence>
<dbReference type="OrthoDB" id="5416609at2759"/>
<sequence length="718" mass="80263">MSSAHDEWRLFKAAFSRAAKPDSDSGDSEGDLRTVAPLSPDEYRYSSFTGEDCIRLLELQPGKHLDPITCQLQEVRLDDCTGRYAALSYVWGPPEGAMRIRVNDGSLVIRSNLHCALRNLRHADRPRTLWVDAVCINQSDISERNAQVPMMGEVYRNAACTICFLGPKRKTTRALYAMLEDLAQEARTLHAEGSIYHDMDTLPAFVRHVTINPVKSELFHKYAGDFSIMDMAACEWWHRAWTVQEILLSPNVLFMNGRYTVKWDTVCLAVDHGINLQIWLPISFGFIMDLSIVPYLSMRALMNRRSHSFSAPTVPPSGSSARDLLHFLTHCRHRRSADPRDKIYAVLGLLRDAHSNAMASGTSEGLDIKLDYNHPVVYVYRKTAQTLISKLDSLEILGTVPKSTRRALPSWVTDWSISLPIGSPLTKDSLDRDRPTHASKHTNANAQFPDDGVTMILRGHELTSILELAGTLSGVDFEDDDDDDVPVETGSHNHPEQAGDGQPNSSRHWKPKLLKMVGNVMKNTFQQGRVITGPSTSMFGTLFAWDRFSATQPATNPSSSSSPPSSSDLDSAFWQTLCAGTYKNDDVEKTRALYKSWSDSLQPVREFMEKHASTHDRLPEIAFAKFLANSWESYSEFWPYIACAQHRRLGRAANGWLCLLPEETQVGDCVVLVCGGRVPLVVRPDGDGYNMFVGEAYIHGIMDGEAFNAEACSDIRIC</sequence>
<dbReference type="KEGG" id="ela:UCREL1_57"/>
<protein>
    <submittedName>
        <fullName evidence="3">Putative het domain-containing protein</fullName>
    </submittedName>
</protein>
<accession>M7U1R8</accession>
<dbReference type="Pfam" id="PF06985">
    <property type="entry name" value="HET"/>
    <property type="match status" value="1"/>
</dbReference>
<name>M7U1R8_EUTLA</name>
<evidence type="ECO:0000313" key="4">
    <source>
        <dbReference type="Proteomes" id="UP000012174"/>
    </source>
</evidence>
<reference evidence="4" key="1">
    <citation type="journal article" date="2013" name="Genome Announc.">
        <title>Draft genome sequence of the grapevine dieback fungus Eutypa lata UCR-EL1.</title>
        <authorList>
            <person name="Blanco-Ulate B."/>
            <person name="Rolshausen P.E."/>
            <person name="Cantu D."/>
        </authorList>
    </citation>
    <scope>NUCLEOTIDE SEQUENCE [LARGE SCALE GENOMIC DNA]</scope>
    <source>
        <strain evidence="4">UCR-EL1</strain>
    </source>
</reference>
<dbReference type="InterPro" id="IPR010730">
    <property type="entry name" value="HET"/>
</dbReference>